<dbReference type="OrthoDB" id="348461at2759"/>
<reference evidence="2 3" key="1">
    <citation type="submission" date="2014-11" db="EMBL/GenBank/DDBJ databases">
        <authorList>
            <person name="Zhu J."/>
            <person name="Qi W."/>
            <person name="Song R."/>
        </authorList>
    </citation>
    <scope>NUCLEOTIDE SEQUENCE [LARGE SCALE GENOMIC DNA]</scope>
</reference>
<keyword evidence="3" id="KW-1185">Reference proteome</keyword>
<evidence type="ECO:0000313" key="3">
    <source>
        <dbReference type="Proteomes" id="UP000041254"/>
    </source>
</evidence>
<gene>
    <name evidence="2" type="ORF">Vbra_11093</name>
</gene>
<proteinExistence type="predicted"/>
<evidence type="ECO:0000256" key="1">
    <source>
        <dbReference type="SAM" id="MobiDB-lite"/>
    </source>
</evidence>
<protein>
    <recommendedName>
        <fullName evidence="4">RAP domain-containing protein</fullName>
    </recommendedName>
</protein>
<dbReference type="VEuPathDB" id="CryptoDB:Vbra_11093"/>
<feature type="region of interest" description="Disordered" evidence="1">
    <location>
        <begin position="535"/>
        <end position="566"/>
    </location>
</feature>
<dbReference type="AlphaFoldDB" id="A0A0G4EBN5"/>
<accession>A0A0G4EBN5</accession>
<dbReference type="Proteomes" id="UP000041254">
    <property type="component" value="Unassembled WGS sequence"/>
</dbReference>
<sequence>MKMSQLRISCPQLRTRCAPLRHLPTHPLTLIHRVPVTPALIHHIRAFSSSGHSEPSLSLQQTLDIVAQQQRLTPPEYLASLNQVFNAALKENSGTFWDDHRFTAFQAMLVKRLPAFGGADVYRVLTAYARLQYCPEGTLDDLCAALVENLGELSVLQLSHTAVILSALEVTDPTVLESYCQRVREHLPAPTEEGSTSPPSPLDPREATFLALGLSHLGWRDLPTLHGLATLVVEHCSRGKGGDGEGERLSGAQLSTLLLSFATLGVQHPSLYQHLCREIADSLPSLAPQHLANVVLGLATYGDYPIHLMTAIESRLSAVLSLYKTEDLLTVAWSLVALQFFSVDLLAHIGAAMARTLDRTALSQDKERQLHQFSLTIELEAPAEIKEKLVEKGVWNTLYQPESVPTEPASDSHPTVKAIVQQLSSCLDALHVPHEQFLTVDGFYTADIAATAPPHLTHTQVGAPVSAAAKEEANCRVFFHVDDSTYDDFAEPLDPWVTLKHRHVVELGWKLVWVRVSDWDALDSDGERMTYVKRELTGETTADVTDDTHEEEDGHDVDIDESGKSR</sequence>
<organism evidence="2 3">
    <name type="scientific">Vitrella brassicaformis (strain CCMP3155)</name>
    <dbReference type="NCBI Taxonomy" id="1169540"/>
    <lineage>
        <taxon>Eukaryota</taxon>
        <taxon>Sar</taxon>
        <taxon>Alveolata</taxon>
        <taxon>Colpodellida</taxon>
        <taxon>Vitrellaceae</taxon>
        <taxon>Vitrella</taxon>
    </lineage>
</organism>
<dbReference type="PhylomeDB" id="A0A0G4EBN5"/>
<feature type="compositionally biased region" description="Acidic residues" evidence="1">
    <location>
        <begin position="544"/>
        <end position="560"/>
    </location>
</feature>
<evidence type="ECO:0008006" key="4">
    <source>
        <dbReference type="Google" id="ProtNLM"/>
    </source>
</evidence>
<evidence type="ECO:0000313" key="2">
    <source>
        <dbReference type="EMBL" id="CEL92709.1"/>
    </source>
</evidence>
<name>A0A0G4EBN5_VITBC</name>
<dbReference type="InParanoid" id="A0A0G4EBN5"/>
<dbReference type="EMBL" id="CDMY01000098">
    <property type="protein sequence ID" value="CEL92709.1"/>
    <property type="molecule type" value="Genomic_DNA"/>
</dbReference>